<protein>
    <recommendedName>
        <fullName evidence="3">Major facilitator superfamily (MFS) profile domain-containing protein</fullName>
    </recommendedName>
</protein>
<feature type="transmembrane region" description="Helical" evidence="2">
    <location>
        <begin position="146"/>
        <end position="165"/>
    </location>
</feature>
<accession>A0A382PMY2</accession>
<dbReference type="InterPro" id="IPR011701">
    <property type="entry name" value="MFS"/>
</dbReference>
<dbReference type="PANTHER" id="PTHR11360">
    <property type="entry name" value="MONOCARBOXYLATE TRANSPORTER"/>
    <property type="match status" value="1"/>
</dbReference>
<feature type="transmembrane region" description="Helical" evidence="2">
    <location>
        <begin position="60"/>
        <end position="77"/>
    </location>
</feature>
<dbReference type="Pfam" id="PF07690">
    <property type="entry name" value="MFS_1"/>
    <property type="match status" value="1"/>
</dbReference>
<keyword evidence="2" id="KW-0812">Transmembrane</keyword>
<dbReference type="GO" id="GO:0022857">
    <property type="term" value="F:transmembrane transporter activity"/>
    <property type="evidence" value="ECO:0007669"/>
    <property type="project" value="InterPro"/>
</dbReference>
<feature type="non-terminal residue" evidence="4">
    <location>
        <position position="237"/>
    </location>
</feature>
<feature type="region of interest" description="Disordered" evidence="1">
    <location>
        <begin position="201"/>
        <end position="225"/>
    </location>
</feature>
<sequence>MTTFSKHQASAESLIDGPYAWLRLAASVALGTIGSIGFWGVIVILPAIQGEFEVARSDASIPYTLTMIGFAVGNVIIGRCVDRFGIVIPIITAAFAMGLGFGVAATAENIWILGALQCVFVGIGTGASFGPLIADVSHWFRRRRGVAVGFCASGFYFGGMIWPLVMNFLMEGYGWRTTYVVVAIVIVLTMVPLGLMLRRVPPKEDSPTNSSELSESGNENSHRQTIDLSSRSLIILL</sequence>
<keyword evidence="2" id="KW-0472">Membrane</keyword>
<feature type="transmembrane region" description="Helical" evidence="2">
    <location>
        <begin position="84"/>
        <end position="104"/>
    </location>
</feature>
<feature type="compositionally biased region" description="Low complexity" evidence="1">
    <location>
        <begin position="209"/>
        <end position="219"/>
    </location>
</feature>
<feature type="transmembrane region" description="Helical" evidence="2">
    <location>
        <begin position="177"/>
        <end position="197"/>
    </location>
</feature>
<dbReference type="InterPro" id="IPR036259">
    <property type="entry name" value="MFS_trans_sf"/>
</dbReference>
<dbReference type="AlphaFoldDB" id="A0A382PMY2"/>
<feature type="domain" description="Major facilitator superfamily (MFS) profile" evidence="3">
    <location>
        <begin position="23"/>
        <end position="237"/>
    </location>
</feature>
<keyword evidence="2" id="KW-1133">Transmembrane helix</keyword>
<dbReference type="EMBL" id="UINC01107724">
    <property type="protein sequence ID" value="SVC73311.1"/>
    <property type="molecule type" value="Genomic_DNA"/>
</dbReference>
<dbReference type="PANTHER" id="PTHR11360:SF290">
    <property type="entry name" value="MONOCARBOXYLATE MFS PERMEASE"/>
    <property type="match status" value="1"/>
</dbReference>
<feature type="transmembrane region" description="Helical" evidence="2">
    <location>
        <begin position="110"/>
        <end position="134"/>
    </location>
</feature>
<dbReference type="PROSITE" id="PS50850">
    <property type="entry name" value="MFS"/>
    <property type="match status" value="1"/>
</dbReference>
<evidence type="ECO:0000313" key="4">
    <source>
        <dbReference type="EMBL" id="SVC73311.1"/>
    </source>
</evidence>
<reference evidence="4" key="1">
    <citation type="submission" date="2018-05" db="EMBL/GenBank/DDBJ databases">
        <authorList>
            <person name="Lanie J.A."/>
            <person name="Ng W.-L."/>
            <person name="Kazmierczak K.M."/>
            <person name="Andrzejewski T.M."/>
            <person name="Davidsen T.M."/>
            <person name="Wayne K.J."/>
            <person name="Tettelin H."/>
            <person name="Glass J.I."/>
            <person name="Rusch D."/>
            <person name="Podicherti R."/>
            <person name="Tsui H.-C.T."/>
            <person name="Winkler M.E."/>
        </authorList>
    </citation>
    <scope>NUCLEOTIDE SEQUENCE</scope>
</reference>
<evidence type="ECO:0000259" key="3">
    <source>
        <dbReference type="PROSITE" id="PS50850"/>
    </source>
</evidence>
<dbReference type="InterPro" id="IPR050327">
    <property type="entry name" value="Proton-linked_MCT"/>
</dbReference>
<feature type="transmembrane region" description="Helical" evidence="2">
    <location>
        <begin position="21"/>
        <end position="48"/>
    </location>
</feature>
<name>A0A382PMY2_9ZZZZ</name>
<dbReference type="SUPFAM" id="SSF103473">
    <property type="entry name" value="MFS general substrate transporter"/>
    <property type="match status" value="1"/>
</dbReference>
<evidence type="ECO:0000256" key="2">
    <source>
        <dbReference type="SAM" id="Phobius"/>
    </source>
</evidence>
<dbReference type="Gene3D" id="1.20.1250.20">
    <property type="entry name" value="MFS general substrate transporter like domains"/>
    <property type="match status" value="1"/>
</dbReference>
<organism evidence="4">
    <name type="scientific">marine metagenome</name>
    <dbReference type="NCBI Taxonomy" id="408172"/>
    <lineage>
        <taxon>unclassified sequences</taxon>
        <taxon>metagenomes</taxon>
        <taxon>ecological metagenomes</taxon>
    </lineage>
</organism>
<gene>
    <name evidence="4" type="ORF">METZ01_LOCUS326165</name>
</gene>
<dbReference type="InterPro" id="IPR020846">
    <property type="entry name" value="MFS_dom"/>
</dbReference>
<evidence type="ECO:0000256" key="1">
    <source>
        <dbReference type="SAM" id="MobiDB-lite"/>
    </source>
</evidence>
<proteinExistence type="predicted"/>